<dbReference type="AlphaFoldDB" id="A0A5Z1IEK4"/>
<evidence type="ECO:0008006" key="2">
    <source>
        <dbReference type="Google" id="ProtNLM"/>
    </source>
</evidence>
<comment type="caution">
    <text evidence="1">The sequence shown here is derived from an EMBL/GenBank/DDBJ whole genome shotgun (WGS) entry which is preliminary data.</text>
</comment>
<protein>
    <recommendedName>
        <fullName evidence="2">TolC family protein</fullName>
    </recommendedName>
</protein>
<sequence>MKLKILILVLWLMPLFGDYNASKITKEDLENLAKMDASIYEKSTARQRLSVEQIVNLIWVNRAIKIEPLLERFNLSVSGFAGEKSKISYYESSDKYEKLRPYAYIGLQAEFKIIDAKEARMKKDEIRKQRELIAKFVRDFFAKKIEISHLKNEISILQEKENRLKIRVNEAVANFDERLKNLETLHTKTAKLDLAELELSELKFNLLDFVKDDFKPNLERLLK</sequence>
<accession>A0A5Z1IEK4</accession>
<organism evidence="1">
    <name type="scientific">Campylobacter jejuni</name>
    <dbReference type="NCBI Taxonomy" id="197"/>
    <lineage>
        <taxon>Bacteria</taxon>
        <taxon>Pseudomonadati</taxon>
        <taxon>Campylobacterota</taxon>
        <taxon>Epsilonproteobacteria</taxon>
        <taxon>Campylobacterales</taxon>
        <taxon>Campylobacteraceae</taxon>
        <taxon>Campylobacter</taxon>
    </lineage>
</organism>
<dbReference type="EMBL" id="AAKFTH010000085">
    <property type="protein sequence ID" value="ECR3390124.1"/>
    <property type="molecule type" value="Genomic_DNA"/>
</dbReference>
<proteinExistence type="predicted"/>
<gene>
    <name evidence="1" type="ORF">F1P90_09000</name>
</gene>
<evidence type="ECO:0000313" key="1">
    <source>
        <dbReference type="EMBL" id="ECR3390124.1"/>
    </source>
</evidence>
<name>A0A5Z1IEK4_CAMJU</name>
<reference evidence="1" key="1">
    <citation type="submission" date="2019-09" db="EMBL/GenBank/DDBJ databases">
        <authorList>
            <person name="Ashton P.M."/>
            <person name="Dallman T."/>
            <person name="Nair S."/>
            <person name="De Pinna E."/>
            <person name="Peters T."/>
            <person name="Grant K."/>
        </authorList>
    </citation>
    <scope>NUCLEOTIDE SEQUENCE</scope>
    <source>
        <strain evidence="1">137111</strain>
    </source>
</reference>
<dbReference type="RefSeq" id="WP_057032149.1">
    <property type="nucleotide sequence ID" value="NZ_JBDPKB010000012.1"/>
</dbReference>